<evidence type="ECO:0000313" key="2">
    <source>
        <dbReference type="EMBL" id="KKL28023.1"/>
    </source>
</evidence>
<keyword evidence="1" id="KW-0472">Membrane</keyword>
<proteinExistence type="predicted"/>
<organism evidence="2">
    <name type="scientific">marine sediment metagenome</name>
    <dbReference type="NCBI Taxonomy" id="412755"/>
    <lineage>
        <taxon>unclassified sequences</taxon>
        <taxon>metagenomes</taxon>
        <taxon>ecological metagenomes</taxon>
    </lineage>
</organism>
<feature type="transmembrane region" description="Helical" evidence="1">
    <location>
        <begin position="6"/>
        <end position="22"/>
    </location>
</feature>
<keyword evidence="1" id="KW-1133">Transmembrane helix</keyword>
<reference evidence="2" key="1">
    <citation type="journal article" date="2015" name="Nature">
        <title>Complex archaea that bridge the gap between prokaryotes and eukaryotes.</title>
        <authorList>
            <person name="Spang A."/>
            <person name="Saw J.H."/>
            <person name="Jorgensen S.L."/>
            <person name="Zaremba-Niedzwiedzka K."/>
            <person name="Martijn J."/>
            <person name="Lind A.E."/>
            <person name="van Eijk R."/>
            <person name="Schleper C."/>
            <person name="Guy L."/>
            <person name="Ettema T.J."/>
        </authorList>
    </citation>
    <scope>NUCLEOTIDE SEQUENCE</scope>
</reference>
<sequence length="244" mass="28062">MLEEPIIFVIIFIVSFTLKYLYNKGQFGYLNPLFLRLFYVGVIIHELAHYVMCKIVGVETRGILIAWRSRTTGERSPHGAVGSHPPSFIQAVFIGLAPLYIGTWLIFLTLAIALSPDFNIYMRVISGIFCLSILTAAAPSSQDFNNIPAAFSSSPANSWYQVLLLFLSGVTMWFILINIQVVFVLDVFFYITFIAIYFMFKLSFIGIKKIIIRLKIRNFKNPRESKISPFLRRRYKPKKPVRLR</sequence>
<feature type="transmembrane region" description="Helical" evidence="1">
    <location>
        <begin position="159"/>
        <end position="181"/>
    </location>
</feature>
<feature type="transmembrane region" description="Helical" evidence="1">
    <location>
        <begin position="187"/>
        <end position="207"/>
    </location>
</feature>
<accession>A0A0F9EW47</accession>
<protein>
    <submittedName>
        <fullName evidence="2">Uncharacterized protein</fullName>
    </submittedName>
</protein>
<dbReference type="AlphaFoldDB" id="A0A0F9EW47"/>
<evidence type="ECO:0000256" key="1">
    <source>
        <dbReference type="SAM" id="Phobius"/>
    </source>
</evidence>
<comment type="caution">
    <text evidence="2">The sequence shown here is derived from an EMBL/GenBank/DDBJ whole genome shotgun (WGS) entry which is preliminary data.</text>
</comment>
<dbReference type="EMBL" id="LAZR01035245">
    <property type="protein sequence ID" value="KKL28023.1"/>
    <property type="molecule type" value="Genomic_DNA"/>
</dbReference>
<keyword evidence="1" id="KW-0812">Transmembrane</keyword>
<gene>
    <name evidence="2" type="ORF">LCGC14_2379290</name>
</gene>
<name>A0A0F9EW47_9ZZZZ</name>
<feature type="transmembrane region" description="Helical" evidence="1">
    <location>
        <begin position="91"/>
        <end position="114"/>
    </location>
</feature>